<dbReference type="InterPro" id="IPR050846">
    <property type="entry name" value="TLCD"/>
</dbReference>
<dbReference type="EMBL" id="BNJQ01000006">
    <property type="protein sequence ID" value="GHP03641.1"/>
    <property type="molecule type" value="Genomic_DNA"/>
</dbReference>
<evidence type="ECO:0000256" key="1">
    <source>
        <dbReference type="ARBA" id="ARBA00004141"/>
    </source>
</evidence>
<feature type="domain" description="TLC" evidence="7">
    <location>
        <begin position="51"/>
        <end position="272"/>
    </location>
</feature>
<comment type="caution">
    <text evidence="8">The sequence shown here is derived from an EMBL/GenBank/DDBJ whole genome shotgun (WGS) entry which is preliminary data.</text>
</comment>
<keyword evidence="9" id="KW-1185">Reference proteome</keyword>
<dbReference type="SMART" id="SM00724">
    <property type="entry name" value="TLC"/>
    <property type="match status" value="1"/>
</dbReference>
<dbReference type="Pfam" id="PF03798">
    <property type="entry name" value="TRAM_LAG1_CLN8"/>
    <property type="match status" value="1"/>
</dbReference>
<protein>
    <recommendedName>
        <fullName evidence="7">TLC domain-containing protein</fullName>
    </recommendedName>
</protein>
<dbReference type="GO" id="GO:0055088">
    <property type="term" value="P:lipid homeostasis"/>
    <property type="evidence" value="ECO:0007669"/>
    <property type="project" value="TreeGrafter"/>
</dbReference>
<feature type="transmembrane region" description="Helical" evidence="6">
    <location>
        <begin position="153"/>
        <end position="175"/>
    </location>
</feature>
<dbReference type="GO" id="GO:0005783">
    <property type="term" value="C:endoplasmic reticulum"/>
    <property type="evidence" value="ECO:0007669"/>
    <property type="project" value="TreeGrafter"/>
</dbReference>
<evidence type="ECO:0000313" key="9">
    <source>
        <dbReference type="Proteomes" id="UP000660262"/>
    </source>
</evidence>
<dbReference type="PROSITE" id="PS50922">
    <property type="entry name" value="TLC"/>
    <property type="match status" value="1"/>
</dbReference>
<proteinExistence type="predicted"/>
<feature type="transmembrane region" description="Helical" evidence="6">
    <location>
        <begin position="241"/>
        <end position="260"/>
    </location>
</feature>
<dbReference type="InterPro" id="IPR006634">
    <property type="entry name" value="TLC-dom"/>
</dbReference>
<feature type="transmembrane region" description="Helical" evidence="6">
    <location>
        <begin position="20"/>
        <end position="44"/>
    </location>
</feature>
<dbReference type="Proteomes" id="UP000660262">
    <property type="component" value="Unassembled WGS sequence"/>
</dbReference>
<dbReference type="PANTHER" id="PTHR13439">
    <property type="entry name" value="CT120 PROTEIN"/>
    <property type="match status" value="1"/>
</dbReference>
<gene>
    <name evidence="8" type="ORF">PPROV_000239600</name>
</gene>
<dbReference type="OrthoDB" id="506011at2759"/>
<evidence type="ECO:0000259" key="7">
    <source>
        <dbReference type="PROSITE" id="PS50922"/>
    </source>
</evidence>
<accession>A0A830HDI9</accession>
<keyword evidence="3 6" id="KW-1133">Transmembrane helix</keyword>
<evidence type="ECO:0000256" key="3">
    <source>
        <dbReference type="ARBA" id="ARBA00022989"/>
    </source>
</evidence>
<feature type="transmembrane region" description="Helical" evidence="6">
    <location>
        <begin position="187"/>
        <end position="207"/>
    </location>
</feature>
<evidence type="ECO:0000256" key="4">
    <source>
        <dbReference type="ARBA" id="ARBA00023136"/>
    </source>
</evidence>
<reference evidence="8" key="1">
    <citation type="submission" date="2020-10" db="EMBL/GenBank/DDBJ databases">
        <title>Unveiling of a novel bifunctional photoreceptor, Dualchrome1, isolated from a cosmopolitan green alga.</title>
        <authorList>
            <person name="Suzuki S."/>
            <person name="Kawachi M."/>
        </authorList>
    </citation>
    <scope>NUCLEOTIDE SEQUENCE</scope>
    <source>
        <strain evidence="8">NIES 2893</strain>
    </source>
</reference>
<comment type="subcellular location">
    <subcellularLocation>
        <location evidence="1">Membrane</location>
        <topology evidence="1">Multi-pass membrane protein</topology>
    </subcellularLocation>
</comment>
<keyword evidence="4 5" id="KW-0472">Membrane</keyword>
<organism evidence="8 9">
    <name type="scientific">Pycnococcus provasolii</name>
    <dbReference type="NCBI Taxonomy" id="41880"/>
    <lineage>
        <taxon>Eukaryota</taxon>
        <taxon>Viridiplantae</taxon>
        <taxon>Chlorophyta</taxon>
        <taxon>Pseudoscourfieldiophyceae</taxon>
        <taxon>Pseudoscourfieldiales</taxon>
        <taxon>Pycnococcaceae</taxon>
        <taxon>Pycnococcus</taxon>
    </lineage>
</organism>
<evidence type="ECO:0000256" key="2">
    <source>
        <dbReference type="ARBA" id="ARBA00022692"/>
    </source>
</evidence>
<evidence type="ECO:0000256" key="6">
    <source>
        <dbReference type="SAM" id="Phobius"/>
    </source>
</evidence>
<evidence type="ECO:0000313" key="8">
    <source>
        <dbReference type="EMBL" id="GHP03641.1"/>
    </source>
</evidence>
<keyword evidence="2 5" id="KW-0812">Transmembrane</keyword>
<evidence type="ECO:0000256" key="5">
    <source>
        <dbReference type="PROSITE-ProRule" id="PRU00205"/>
    </source>
</evidence>
<feature type="transmembrane region" description="Helical" evidence="6">
    <location>
        <begin position="56"/>
        <end position="77"/>
    </location>
</feature>
<dbReference type="PANTHER" id="PTHR13439:SF0">
    <property type="entry name" value="TOPOISOMERASE I DAMAGE AFFECTED PROTEIN 4"/>
    <property type="match status" value="1"/>
</dbReference>
<sequence>MSPRLAFQQLTQPFTAAQLIALSVGFFALLNPLGGALSSACFPFYRQMSRKDRAGWATRVPAFVHAVGMAYLSYAAFFEERLWTNPWHGSCESMKSTILVSLGYMLYDTLNEVRCVLTCPKYKATADMMTHHVVTAVCMLAYLNQVNTRGWEWSFSSLTSLMLGTEITTPLLNLLWMLRKAGLGEHWSAKATGLAIMVGFVIFRVGVQAWQSYTVLLQPDAPVRALWDDAYQKQHGIPRDTLQAAIAISTILLVLNSYWLTLMVRKALDLFGFTKGVSANSKSLKDHDY</sequence>
<name>A0A830HDI9_9CHLO</name>
<dbReference type="AlphaFoldDB" id="A0A830HDI9"/>
<dbReference type="GO" id="GO:0016020">
    <property type="term" value="C:membrane"/>
    <property type="evidence" value="ECO:0007669"/>
    <property type="project" value="UniProtKB-SubCell"/>
</dbReference>